<dbReference type="PROSITE" id="PS50075">
    <property type="entry name" value="CARRIER"/>
    <property type="match status" value="2"/>
</dbReference>
<feature type="domain" description="Carrier" evidence="5">
    <location>
        <begin position="2495"/>
        <end position="2570"/>
    </location>
</feature>
<dbReference type="InterPro" id="IPR036736">
    <property type="entry name" value="ACP-like_sf"/>
</dbReference>
<dbReference type="SMART" id="SM00823">
    <property type="entry name" value="PKS_PP"/>
    <property type="match status" value="2"/>
</dbReference>
<comment type="cofactor">
    <cofactor evidence="1">
        <name>pantetheine 4'-phosphate</name>
        <dbReference type="ChEBI" id="CHEBI:47942"/>
    </cofactor>
</comment>
<comment type="caution">
    <text evidence="6">The sequence shown here is derived from an EMBL/GenBank/DDBJ whole genome shotgun (WGS) entry which is preliminary data.</text>
</comment>
<dbReference type="PROSITE" id="PS00455">
    <property type="entry name" value="AMP_BINDING"/>
    <property type="match status" value="2"/>
</dbReference>
<dbReference type="CDD" id="cd17646">
    <property type="entry name" value="A_NRPS_AB3403-like"/>
    <property type="match status" value="1"/>
</dbReference>
<keyword evidence="3" id="KW-0597">Phosphoprotein</keyword>
<dbReference type="InterPro" id="IPR023213">
    <property type="entry name" value="CAT-like_dom_sf"/>
</dbReference>
<name>A0ABW2QU02_9NEIS</name>
<keyword evidence="4" id="KW-0677">Repeat</keyword>
<keyword evidence="2" id="KW-0596">Phosphopantetheine</keyword>
<dbReference type="SMART" id="SM00824">
    <property type="entry name" value="PKS_TE"/>
    <property type="match status" value="1"/>
</dbReference>
<dbReference type="Pfam" id="PF00668">
    <property type="entry name" value="Condensation"/>
    <property type="match status" value="3"/>
</dbReference>
<dbReference type="SUPFAM" id="SSF56801">
    <property type="entry name" value="Acetyl-CoA synthetase-like"/>
    <property type="match status" value="2"/>
</dbReference>
<dbReference type="PROSITE" id="PS00012">
    <property type="entry name" value="PHOSPHOPANTETHEINE"/>
    <property type="match status" value="1"/>
</dbReference>
<dbReference type="InterPro" id="IPR025110">
    <property type="entry name" value="AMP-bd_C"/>
</dbReference>
<dbReference type="EMBL" id="JBHTBQ010000006">
    <property type="protein sequence ID" value="MFC7419020.1"/>
    <property type="molecule type" value="Genomic_DNA"/>
</dbReference>
<evidence type="ECO:0000313" key="6">
    <source>
        <dbReference type="EMBL" id="MFC7419020.1"/>
    </source>
</evidence>
<dbReference type="NCBIfam" id="TIGR01733">
    <property type="entry name" value="AA-adenyl-dom"/>
    <property type="match status" value="2"/>
</dbReference>
<dbReference type="SUPFAM" id="SSF47336">
    <property type="entry name" value="ACP-like"/>
    <property type="match status" value="2"/>
</dbReference>
<dbReference type="Pfam" id="PF13193">
    <property type="entry name" value="AMP-binding_C"/>
    <property type="match status" value="1"/>
</dbReference>
<dbReference type="Gene3D" id="3.30.300.30">
    <property type="match status" value="2"/>
</dbReference>
<dbReference type="InterPro" id="IPR020802">
    <property type="entry name" value="TesA-like"/>
</dbReference>
<dbReference type="Gene3D" id="3.30.559.30">
    <property type="entry name" value="Nonribosomal peptide synthetase, condensation domain"/>
    <property type="match status" value="3"/>
</dbReference>
<dbReference type="NCBIfam" id="TIGR01720">
    <property type="entry name" value="NRPS-para261"/>
    <property type="match status" value="1"/>
</dbReference>
<dbReference type="InterPro" id="IPR001031">
    <property type="entry name" value="Thioesterase"/>
</dbReference>
<dbReference type="PANTHER" id="PTHR45527">
    <property type="entry name" value="NONRIBOSOMAL PEPTIDE SYNTHETASE"/>
    <property type="match status" value="1"/>
</dbReference>
<dbReference type="InterPro" id="IPR020806">
    <property type="entry name" value="PKS_PP-bd"/>
</dbReference>
<evidence type="ECO:0000256" key="3">
    <source>
        <dbReference type="ARBA" id="ARBA00022553"/>
    </source>
</evidence>
<dbReference type="Pfam" id="PF00501">
    <property type="entry name" value="AMP-binding"/>
    <property type="match status" value="2"/>
</dbReference>
<keyword evidence="7" id="KW-1185">Reference proteome</keyword>
<dbReference type="RefSeq" id="WP_380186242.1">
    <property type="nucleotide sequence ID" value="NZ_JBHTBQ010000006.1"/>
</dbReference>
<sequence length="2825" mass="308374">MFSTVTQNSSAESELELPIVGSQLGIWLADQISPLKNGYTVAHYSELQGRLDVACLQRAIRLGLSEADTLHARFQDGDSGPVQYLPLVVDADCLPDAEYLDLSDQNDAPAAALALMRADLDQAQPADSGQALYRHIIFKLGAAGNERWFWYQRYHHVCVDGYSFSALTRRIAALYTDLQQGHALSATPFVSFVRVVDEYQAYQQSALYQRDRQFWQEYSADLALPVSLTAHHAGQSFANVNALKQSFQLQRRAGLPGDVSEPELLMAGIFAYLSRMTGSARPVLGMPFMRRMGSAALNAIGPVVNVLPLQLRVDTQLSLCELAKRLALELQRVRRHQRYDAEQVQRDMGTGRRPLYGPSINLKIYEQSLQLGGVQATTHILAAGPIDDLEFGIALEEHRLVLSLTANPDRYQPAELALHIERLSAFLNALMASPHAPIHTLALMAPAEIARLDNWSAGPVIALPEINTVVDLFQQQAVRSAEYKALVFGAETLDFSALSARVARLARLLMQQGIGRGDIVAIALPRSVDSVVSVLAVLSAGAAYLPLDLDYPKDRLAMLCDDAQPALLLALSDCDLPFQAQALYLDSPDCMAQLSALSALPVSDSERAAPLNKRDLAYIIYTSGSTGKPKGVMVSHGSLVNLLISHQHGFIADMMQRLGGRRVRAAHSTSFSFDASWEPLFFLLLGHELHLCDEELRRDAQALLELIQAQQIDMLDVPPPVLQQLLACGLAAANHVPDLILIGGEAVSPALWNELRQHPHLHVYNFYGPTEYTIDALGACVSQAEQPVIGLPVANTQAYVLNHALQKVAQGVVGDLYLAGEGMALGYLRRPGQTASRFVANPFAEGVMYRTGDLVRWRTDGLLEFIGRADFQIKVRGFRIELGEVEHALLKLAGVKGAVVIAEPLATSHRLIAYCTVEHDAPGLSLDLLARLAEQLPDYMIPAALMILPDWPLNVNGKIDKQALPKPAQESQSRPAANEAERLLCNGVAKVLGLEILGPDDDFFHLGGDSISAMVLGSELRRAGFLLRPRDVFSQRTPARMATILERLDNAPTAGSEATGRLGRLPIVSWFAEHYGLERRFAQGVLLRIPKEIQLAHLQTALHAVQRSHPVLRAKTDEQGLLLTALAATLDTTQPEQQQLLPQDDFSAVMDARFEAACTRLKPSAGKMMQAVHFVGEDDSYLMLVLHHLLIDGVSWRILLADLQEASEAALNNTAALLLRESCTVQDWAQRLAGQIPARRSELALWQAALAEPGRVLEPVRDTYGSASQCRTLLDAGLSVALLFDLPAAYQAQIEEVMLLGVSLAYSEVFASPRVSVSLESHGRQLDDEHADLSRTIGWLTSEYPLAIELKGLDLAGVCAGTHAAVEAVKAIKRSTRAIADKGLGYGILRYLDDENGPALAKLEAAHRPQFLFNYLGRFTGGAEFWAPQSTAGYFADAFAVNTDPTMPLLYGLEVNLFVEESSSGPQLALNWTWATALFSEAEIAALHQRFTAYVAGLKHFALAQPLLAVDTLVGVETPVSDSALRVLSQRYGPLAAVLPALPLQEGLLFHAQLGDASSKYNSITRIELLGALDIERLRDALEAVLVRHPQLAAMFDNESGNQAMQLLPLVSGSKRRWPWAQQDLSHLNAAEQQAELARLEHQEINRDFVIGEADLLLNALLVRQGHHQHTLCLTAHHLVVDGWSTPIMLGDLLRAYGEGTLAATRVDYPTVVKQLAARPLAATREIWSDVLAGVKPTLLFGNNPEPSKVNTLELVVPKALEQALTAQARQQGLTLNTMMQGMWAALLSIMSGRNDVVFGSPVSGRFSPVKGIDEHIGLFSNTLPVRVRLNPHQPLLAQLAAVQAQQIQLLEHDGLGLGEIQRLAGAPTLFDTLLVVENYPEQDELLARDYRGLRVGALRNRGYTHYPLTVLVLPGQQLRLVIEYRDVVQDAAQLPERILMLLNHLADEADLPWSAFKPQIQAEQALIQSLNATDTPLPANTLCDLLQAQAERTPDAVALQDVERSLSYRQMRLEVAQLAGHLQAAGVRAGDIVAVALPRSAHLSLALMAALQVGAAYLPLDVGYPDERLSYMVADAKPRLIISDSTLAARFAAMGPLLLADRLPEQAPQHDAVALTPDHAAYLLYTSGSTGRPKGVLVSHRAIVNRLVWMQHEYALQADDVVLQKTPCSFDVSVWEFFWPLMYGAKLFMAPSEAHKDPEELLLLIAEQQITTLHFVPSMLAAFIAQPNALSPDCASLRRVFCSGEALPRELADRYAALIAAPLHNLYGPTEAAVDVTYKPAQDKDAGTERASSVPIGRPVWNTQLRVLDAYLREVPLGVAGDLYLTGVQLADGYLGRPSLTAGRFVADPFAVGERMYRTGDVVRYLPTGDVEYLGRSDDQLKIRGQRIELGEIEAALLQQPGIARAVVHARLLGVQTAATGADARQLLAYAIAEDSQSPPDSLAVLAALAQVLPAYMVPVALIYLSEFPLSANGKLDRKALPEPALLANSARRAPRAGLESQIANVFAQILGQSAISADDDFFMLGGHSLMAMRLAAALRSELKRPVSVGQIMVASSVQKLAALLSDEQQANDPNNAGFGEVLYLRAGLGKPLFFIHPASGFAWQYSGFASQLSSQWPLIGLQSPRPDGVIATCADMDEVCERHLANLLRIQPQGPYHLLGYSFGGAVAHGLAARLQAMGEQVAFLGLFDMYPPEEQDWTAPSEEVANTELDREREQFMLAAEEGADEFMLREKTEMFEQIVANYADAVRLLSKARSPRYEGKAQLFVASRTLPADWDIQASWAAYVAELEVHYLDCAHEDIVSPESLTVLGPLLDQILTKTLS</sequence>
<dbReference type="InterPro" id="IPR000873">
    <property type="entry name" value="AMP-dep_synth/lig_dom"/>
</dbReference>
<dbReference type="Gene3D" id="3.40.50.980">
    <property type="match status" value="2"/>
</dbReference>
<dbReference type="InterPro" id="IPR045851">
    <property type="entry name" value="AMP-bd_C_sf"/>
</dbReference>
<evidence type="ECO:0000259" key="5">
    <source>
        <dbReference type="PROSITE" id="PS50075"/>
    </source>
</evidence>
<dbReference type="InterPro" id="IPR010060">
    <property type="entry name" value="NRPS_synth"/>
</dbReference>
<dbReference type="SUPFAM" id="SSF52777">
    <property type="entry name" value="CoA-dependent acyltransferases"/>
    <property type="match status" value="6"/>
</dbReference>
<dbReference type="Gene3D" id="3.40.50.1820">
    <property type="entry name" value="alpha/beta hydrolase"/>
    <property type="match status" value="1"/>
</dbReference>
<dbReference type="Pfam" id="PF00550">
    <property type="entry name" value="PP-binding"/>
    <property type="match status" value="2"/>
</dbReference>
<dbReference type="InterPro" id="IPR010071">
    <property type="entry name" value="AA_adenyl_dom"/>
</dbReference>
<feature type="domain" description="Carrier" evidence="5">
    <location>
        <begin position="975"/>
        <end position="1049"/>
    </location>
</feature>
<dbReference type="InterPro" id="IPR006162">
    <property type="entry name" value="Ppantetheine_attach_site"/>
</dbReference>
<dbReference type="InterPro" id="IPR029058">
    <property type="entry name" value="AB_hydrolase_fold"/>
</dbReference>
<gene>
    <name evidence="6" type="ORF">ACFQNF_03925</name>
</gene>
<dbReference type="NCBIfam" id="NF003417">
    <property type="entry name" value="PRK04813.1"/>
    <property type="match status" value="2"/>
</dbReference>
<dbReference type="Pfam" id="PF00975">
    <property type="entry name" value="Thioesterase"/>
    <property type="match status" value="1"/>
</dbReference>
<dbReference type="PANTHER" id="PTHR45527:SF1">
    <property type="entry name" value="FATTY ACID SYNTHASE"/>
    <property type="match status" value="1"/>
</dbReference>
<evidence type="ECO:0000313" key="7">
    <source>
        <dbReference type="Proteomes" id="UP001596473"/>
    </source>
</evidence>
<dbReference type="Gene3D" id="2.30.38.10">
    <property type="entry name" value="Luciferase, Domain 3"/>
    <property type="match status" value="1"/>
</dbReference>
<evidence type="ECO:0000256" key="2">
    <source>
        <dbReference type="ARBA" id="ARBA00022450"/>
    </source>
</evidence>
<dbReference type="Gene3D" id="3.30.559.10">
    <property type="entry name" value="Chloramphenicol acetyltransferase-like domain"/>
    <property type="match status" value="3"/>
</dbReference>
<dbReference type="InterPro" id="IPR020845">
    <property type="entry name" value="AMP-binding_CS"/>
</dbReference>
<reference evidence="7" key="1">
    <citation type="journal article" date="2019" name="Int. J. Syst. Evol. Microbiol.">
        <title>The Global Catalogue of Microorganisms (GCM) 10K type strain sequencing project: providing services to taxonomists for standard genome sequencing and annotation.</title>
        <authorList>
            <consortium name="The Broad Institute Genomics Platform"/>
            <consortium name="The Broad Institute Genome Sequencing Center for Infectious Disease"/>
            <person name="Wu L."/>
            <person name="Ma J."/>
        </authorList>
    </citation>
    <scope>NUCLEOTIDE SEQUENCE [LARGE SCALE GENOMIC DNA]</scope>
    <source>
        <strain evidence="7">CCUG 62945</strain>
    </source>
</reference>
<dbReference type="InterPro" id="IPR001242">
    <property type="entry name" value="Condensation_dom"/>
</dbReference>
<dbReference type="Gene3D" id="3.40.50.12780">
    <property type="entry name" value="N-terminal domain of ligase-like"/>
    <property type="match status" value="1"/>
</dbReference>
<dbReference type="CDD" id="cd05930">
    <property type="entry name" value="A_NRPS"/>
    <property type="match status" value="1"/>
</dbReference>
<dbReference type="InterPro" id="IPR042099">
    <property type="entry name" value="ANL_N_sf"/>
</dbReference>
<evidence type="ECO:0000256" key="1">
    <source>
        <dbReference type="ARBA" id="ARBA00001957"/>
    </source>
</evidence>
<dbReference type="Gene3D" id="1.10.1200.10">
    <property type="entry name" value="ACP-like"/>
    <property type="match status" value="1"/>
</dbReference>
<organism evidence="6 7">
    <name type="scientific">Iodobacter arcticus</name>
    <dbReference type="NCBI Taxonomy" id="590593"/>
    <lineage>
        <taxon>Bacteria</taxon>
        <taxon>Pseudomonadati</taxon>
        <taxon>Pseudomonadota</taxon>
        <taxon>Betaproteobacteria</taxon>
        <taxon>Neisseriales</taxon>
        <taxon>Chitinibacteraceae</taxon>
        <taxon>Iodobacter</taxon>
    </lineage>
</organism>
<protein>
    <submittedName>
        <fullName evidence="6">Amino acid adenylation domain-containing protein</fullName>
    </submittedName>
</protein>
<proteinExistence type="predicted"/>
<dbReference type="Proteomes" id="UP001596473">
    <property type="component" value="Unassembled WGS sequence"/>
</dbReference>
<dbReference type="SUPFAM" id="SSF53474">
    <property type="entry name" value="alpha/beta-Hydrolases"/>
    <property type="match status" value="1"/>
</dbReference>
<evidence type="ECO:0000256" key="4">
    <source>
        <dbReference type="ARBA" id="ARBA00022737"/>
    </source>
</evidence>
<dbReference type="InterPro" id="IPR009081">
    <property type="entry name" value="PP-bd_ACP"/>
</dbReference>
<accession>A0ABW2QU02</accession>